<sequence length="347" mass="38093">MSNIFLKALTGLLFFPFTANAQDVSSITSDTDSQNNSSINWQNRTSDFGPLPPGMDVYSFEGMYQNKPFRAFYVIADPRSGILQIEHDTTQNRRLSPAGFYEKNNHPVLVVNTSFFSFKDNLNLNIIVNRGRLLAYNQHTIAGRGVDSGLYYHPFVSALGINKKGEMDVAWTFTAKNKRKPYATQWAPPLIKDSSTTFLLTNAKSSTTIVNHSSFSTQLHRWKMQTVIGGGPVLVQNSTINITNNQERKFAGNAINDAHPRTAIGYTKEGKLIVLVIEGRNPGIAAGATLTETAAILVQLGCMEALNLDGGGSSCMLVNGKETIRPSDKEGQRAVPAAMVWKVKGEK</sequence>
<keyword evidence="4" id="KW-1185">Reference proteome</keyword>
<keyword evidence="3" id="KW-0378">Hydrolase</keyword>
<evidence type="ECO:0000313" key="4">
    <source>
        <dbReference type="Proteomes" id="UP001200145"/>
    </source>
</evidence>
<feature type="chain" id="PRO_5045051935" evidence="1">
    <location>
        <begin position="22"/>
        <end position="347"/>
    </location>
</feature>
<dbReference type="Pfam" id="PF09992">
    <property type="entry name" value="NAGPA"/>
    <property type="match status" value="1"/>
</dbReference>
<evidence type="ECO:0000313" key="3">
    <source>
        <dbReference type="EMBL" id="MCF1713054.1"/>
    </source>
</evidence>
<dbReference type="PANTHER" id="PTHR40446:SF2">
    <property type="entry name" value="N-ACETYLGLUCOSAMINE-1-PHOSPHODIESTER ALPHA-N-ACETYLGLUCOSAMINIDASE"/>
    <property type="match status" value="1"/>
</dbReference>
<proteinExistence type="predicted"/>
<dbReference type="GO" id="GO:0016798">
    <property type="term" value="F:hydrolase activity, acting on glycosyl bonds"/>
    <property type="evidence" value="ECO:0007669"/>
    <property type="project" value="UniProtKB-KW"/>
</dbReference>
<keyword evidence="1" id="KW-0732">Signal</keyword>
<gene>
    <name evidence="3" type="ORF">L0U88_00245</name>
</gene>
<dbReference type="Proteomes" id="UP001200145">
    <property type="component" value="Unassembled WGS sequence"/>
</dbReference>
<accession>A0ABS9BBV6</accession>
<dbReference type="InterPro" id="IPR018711">
    <property type="entry name" value="NAGPA"/>
</dbReference>
<keyword evidence="3" id="KW-0326">Glycosidase</keyword>
<dbReference type="RefSeq" id="WP_234863472.1">
    <property type="nucleotide sequence ID" value="NZ_JAKEVY010000001.1"/>
</dbReference>
<dbReference type="EMBL" id="JAKEVY010000001">
    <property type="protein sequence ID" value="MCF1713054.1"/>
    <property type="molecule type" value="Genomic_DNA"/>
</dbReference>
<evidence type="ECO:0000259" key="2">
    <source>
        <dbReference type="Pfam" id="PF09992"/>
    </source>
</evidence>
<feature type="signal peptide" evidence="1">
    <location>
        <begin position="1"/>
        <end position="21"/>
    </location>
</feature>
<dbReference type="PANTHER" id="PTHR40446">
    <property type="entry name" value="N-ACETYLGLUCOSAMINE-1-PHOSPHODIESTER ALPHA-N-ACETYLGLUCOSAMINIDASE"/>
    <property type="match status" value="1"/>
</dbReference>
<organism evidence="3 4">
    <name type="scientific">Flavihumibacter fluminis</name>
    <dbReference type="NCBI Taxonomy" id="2909236"/>
    <lineage>
        <taxon>Bacteria</taxon>
        <taxon>Pseudomonadati</taxon>
        <taxon>Bacteroidota</taxon>
        <taxon>Chitinophagia</taxon>
        <taxon>Chitinophagales</taxon>
        <taxon>Chitinophagaceae</taxon>
        <taxon>Flavihumibacter</taxon>
    </lineage>
</organism>
<reference evidence="3 4" key="1">
    <citation type="submission" date="2022-01" db="EMBL/GenBank/DDBJ databases">
        <title>Flavihumibacter sp. nov., isolated from sediment of a river.</title>
        <authorList>
            <person name="Liu H."/>
        </authorList>
    </citation>
    <scope>NUCLEOTIDE SEQUENCE [LARGE SCALE GENOMIC DNA]</scope>
    <source>
        <strain evidence="3 4">RY-1</strain>
    </source>
</reference>
<comment type="caution">
    <text evidence="3">The sequence shown here is derived from an EMBL/GenBank/DDBJ whole genome shotgun (WGS) entry which is preliminary data.</text>
</comment>
<protein>
    <submittedName>
        <fullName evidence="3">Phosphodiester glycosidase family protein</fullName>
    </submittedName>
</protein>
<feature type="domain" description="Phosphodiester glycosidase" evidence="2">
    <location>
        <begin position="215"/>
        <end position="339"/>
    </location>
</feature>
<evidence type="ECO:0000256" key="1">
    <source>
        <dbReference type="SAM" id="SignalP"/>
    </source>
</evidence>
<name>A0ABS9BBV6_9BACT</name>